<feature type="transmembrane region" description="Helical" evidence="1">
    <location>
        <begin position="32"/>
        <end position="53"/>
    </location>
</feature>
<proteinExistence type="predicted"/>
<name>A0ABM8YLS9_9BACI</name>
<keyword evidence="3" id="KW-1185">Reference proteome</keyword>
<evidence type="ECO:0008006" key="4">
    <source>
        <dbReference type="Google" id="ProtNLM"/>
    </source>
</evidence>
<dbReference type="Proteomes" id="UP000789833">
    <property type="component" value="Unassembled WGS sequence"/>
</dbReference>
<evidence type="ECO:0000256" key="1">
    <source>
        <dbReference type="SAM" id="Phobius"/>
    </source>
</evidence>
<comment type="caution">
    <text evidence="2">The sequence shown here is derived from an EMBL/GenBank/DDBJ whole genome shotgun (WGS) entry which is preliminary data.</text>
</comment>
<keyword evidence="1" id="KW-0812">Transmembrane</keyword>
<organism evidence="2 3">
    <name type="scientific">Sutcliffiella rhizosphaerae</name>
    <dbReference type="NCBI Taxonomy" id="2880967"/>
    <lineage>
        <taxon>Bacteria</taxon>
        <taxon>Bacillati</taxon>
        <taxon>Bacillota</taxon>
        <taxon>Bacilli</taxon>
        <taxon>Bacillales</taxon>
        <taxon>Bacillaceae</taxon>
        <taxon>Sutcliffiella</taxon>
    </lineage>
</organism>
<sequence length="57" mass="6093">MNVREGLIPTVLGSAVTATGYALKQKRGTNKMVANTIFGFGLAHVVLGAIDLVEHRR</sequence>
<protein>
    <recommendedName>
        <fullName evidence="4">Asparagine synthase</fullName>
    </recommendedName>
</protein>
<dbReference type="RefSeq" id="WP_230500829.1">
    <property type="nucleotide sequence ID" value="NZ_CAKJTJ010000007.1"/>
</dbReference>
<gene>
    <name evidence="2" type="ORF">BACCIP111883_01690</name>
</gene>
<accession>A0ABM8YLS9</accession>
<keyword evidence="1" id="KW-1133">Transmembrane helix</keyword>
<keyword evidence="1" id="KW-0472">Membrane</keyword>
<evidence type="ECO:0000313" key="2">
    <source>
        <dbReference type="EMBL" id="CAG9620918.1"/>
    </source>
</evidence>
<reference evidence="2 3" key="1">
    <citation type="submission" date="2021-10" db="EMBL/GenBank/DDBJ databases">
        <authorList>
            <person name="Criscuolo A."/>
        </authorList>
    </citation>
    <scope>NUCLEOTIDE SEQUENCE [LARGE SCALE GENOMIC DNA]</scope>
    <source>
        <strain evidence="3">CIP 111883</strain>
    </source>
</reference>
<evidence type="ECO:0000313" key="3">
    <source>
        <dbReference type="Proteomes" id="UP000789833"/>
    </source>
</evidence>
<dbReference type="EMBL" id="CAKJTJ010000007">
    <property type="protein sequence ID" value="CAG9620918.1"/>
    <property type="molecule type" value="Genomic_DNA"/>
</dbReference>